<evidence type="ECO:0000256" key="1">
    <source>
        <dbReference type="ARBA" id="ARBA00023015"/>
    </source>
</evidence>
<dbReference type="SMART" id="SM00895">
    <property type="entry name" value="FCD"/>
    <property type="match status" value="1"/>
</dbReference>
<comment type="caution">
    <text evidence="5">The sequence shown here is derived from an EMBL/GenBank/DDBJ whole genome shotgun (WGS) entry which is preliminary data.</text>
</comment>
<reference evidence="5 6" key="1">
    <citation type="submission" date="2022-10" db="EMBL/GenBank/DDBJ databases">
        <title>Sinirhodobacter sp. nov., isolated from ocean surface sediments.</title>
        <authorList>
            <person name="He W."/>
            <person name="Wang L."/>
            <person name="Zhang D.-F."/>
        </authorList>
    </citation>
    <scope>NUCLEOTIDE SEQUENCE [LARGE SCALE GENOMIC DNA]</scope>
    <source>
        <strain evidence="5 6">WL0115</strain>
    </source>
</reference>
<evidence type="ECO:0000256" key="3">
    <source>
        <dbReference type="ARBA" id="ARBA00023163"/>
    </source>
</evidence>
<proteinExistence type="predicted"/>
<evidence type="ECO:0000256" key="2">
    <source>
        <dbReference type="ARBA" id="ARBA00023125"/>
    </source>
</evidence>
<protein>
    <submittedName>
        <fullName evidence="5">GntR family transcriptional regulator</fullName>
    </submittedName>
</protein>
<gene>
    <name evidence="5" type="ORF">OE699_06730</name>
</gene>
<dbReference type="InterPro" id="IPR011711">
    <property type="entry name" value="GntR_C"/>
</dbReference>
<dbReference type="PANTHER" id="PTHR43537:SF39">
    <property type="entry name" value="HTH-TYPE TRANSCRIPTIONAL REGULATOR MCBR"/>
    <property type="match status" value="1"/>
</dbReference>
<feature type="domain" description="HTH gntR-type" evidence="4">
    <location>
        <begin position="8"/>
        <end position="75"/>
    </location>
</feature>
<dbReference type="Pfam" id="PF00392">
    <property type="entry name" value="GntR"/>
    <property type="match status" value="1"/>
</dbReference>
<keyword evidence="6" id="KW-1185">Reference proteome</keyword>
<dbReference type="SMART" id="SM00345">
    <property type="entry name" value="HTH_GNTR"/>
    <property type="match status" value="1"/>
</dbReference>
<accession>A0ABT2ZXU5</accession>
<keyword evidence="1" id="KW-0805">Transcription regulation</keyword>
<evidence type="ECO:0000313" key="5">
    <source>
        <dbReference type="EMBL" id="MCV2878545.1"/>
    </source>
</evidence>
<dbReference type="InterPro" id="IPR000524">
    <property type="entry name" value="Tscrpt_reg_HTH_GntR"/>
</dbReference>
<sequence>MNAELQKQPAHESVYRGMRTMILGGDFAPGQAVTIQGLVELLGAGMTPVREAIRRLISEGALQFQGNRRVSVPELTLSQIDEILYARTALEPELARRAAQKITAAHIHELRSIDDALNAAIARGDVKAYLLQNYRFHMTLYSVAEAGVLLPLVQALWLRSAPSLRVMCGRFGTQNLPDMHIEALDALRAGDGEAAAEAIRQDIAQGLENVRAVLVGD</sequence>
<evidence type="ECO:0000259" key="4">
    <source>
        <dbReference type="PROSITE" id="PS50949"/>
    </source>
</evidence>
<dbReference type="EMBL" id="JAOWKW010000004">
    <property type="protein sequence ID" value="MCV2878545.1"/>
    <property type="molecule type" value="Genomic_DNA"/>
</dbReference>
<name>A0ABT2ZXU5_9RHOB</name>
<dbReference type="PANTHER" id="PTHR43537">
    <property type="entry name" value="TRANSCRIPTIONAL REGULATOR, GNTR FAMILY"/>
    <property type="match status" value="1"/>
</dbReference>
<keyword evidence="2" id="KW-0238">DNA-binding</keyword>
<keyword evidence="3" id="KW-0804">Transcription</keyword>
<dbReference type="Pfam" id="PF07729">
    <property type="entry name" value="FCD"/>
    <property type="match status" value="1"/>
</dbReference>
<dbReference type="PROSITE" id="PS50949">
    <property type="entry name" value="HTH_GNTR"/>
    <property type="match status" value="1"/>
</dbReference>
<organism evidence="5 6">
    <name type="scientific">Sedimentimonas flavescens</name>
    <dbReference type="NCBI Taxonomy" id="2851012"/>
    <lineage>
        <taxon>Bacteria</taxon>
        <taxon>Pseudomonadati</taxon>
        <taxon>Pseudomonadota</taxon>
        <taxon>Alphaproteobacteria</taxon>
        <taxon>Rhodobacterales</taxon>
        <taxon>Rhodobacter group</taxon>
        <taxon>Sedimentimonas</taxon>
    </lineage>
</organism>
<dbReference type="Proteomes" id="UP001526166">
    <property type="component" value="Unassembled WGS sequence"/>
</dbReference>
<evidence type="ECO:0000313" key="6">
    <source>
        <dbReference type="Proteomes" id="UP001526166"/>
    </source>
</evidence>